<dbReference type="Gene3D" id="3.30.1490.20">
    <property type="entry name" value="ATP-grasp fold, A domain"/>
    <property type="match status" value="1"/>
</dbReference>
<evidence type="ECO:0000256" key="1">
    <source>
        <dbReference type="ARBA" id="ARBA00022598"/>
    </source>
</evidence>
<dbReference type="PANTHER" id="PTHR43334:SF1">
    <property type="entry name" value="3-HYDROXYPROPIONATE--COA LIGASE [ADP-FORMING]"/>
    <property type="match status" value="1"/>
</dbReference>
<dbReference type="SUPFAM" id="SSF56059">
    <property type="entry name" value="Glutathione synthetase ATP-binding domain-like"/>
    <property type="match status" value="1"/>
</dbReference>
<sequence length="240" mass="25247">MTVHEQIGRARAAGAGSLDEATGKDILASYGIAVPRHRIVRDSAELRDAALALEPPFVLKVVSSAILHKSDVGGVRLGLRDADEAAAALDAMAEALAAHGLSADRWLLEEMVPPGQELVIGGLTDPQFGPMVMVGLGGIFIEVLKDVSFRICPITRRDAVEMLDELKGAPLLRGARGRPPVDTDAVLDALMRIGGPDGLLMSHADALAELDINPLIATPRGAFAADARFILRPADASWSA</sequence>
<dbReference type="InterPro" id="IPR051538">
    <property type="entry name" value="Acyl-CoA_Synth/Transferase"/>
</dbReference>
<reference evidence="7" key="1">
    <citation type="submission" date="2015-08" db="EMBL/GenBank/DDBJ databases">
        <title>Complete Genome Sequence of Azospirillum thiophilum BV-S.</title>
        <authorList>
            <person name="Fomenkov A."/>
            <person name="Vincze T."/>
            <person name="Grabovich M."/>
            <person name="Dubinina G."/>
            <person name="Orlova M."/>
            <person name="Belousova E."/>
            <person name="Roberts R.J."/>
        </authorList>
    </citation>
    <scope>NUCLEOTIDE SEQUENCE [LARGE SCALE GENOMIC DNA]</scope>
    <source>
        <strain evidence="7">BV-S</strain>
    </source>
</reference>
<keyword evidence="1" id="KW-0436">Ligase</keyword>
<evidence type="ECO:0000313" key="6">
    <source>
        <dbReference type="EMBL" id="ALG74360.1"/>
    </source>
</evidence>
<name>A0AAC8W3P1_9PROT</name>
<dbReference type="Gene3D" id="3.30.470.20">
    <property type="entry name" value="ATP-grasp fold, B domain"/>
    <property type="match status" value="1"/>
</dbReference>
<dbReference type="InterPro" id="IPR013815">
    <property type="entry name" value="ATP_grasp_subdomain_1"/>
</dbReference>
<gene>
    <name evidence="6" type="ORF">AL072_25840</name>
</gene>
<dbReference type="GO" id="GO:0046872">
    <property type="term" value="F:metal ion binding"/>
    <property type="evidence" value="ECO:0007669"/>
    <property type="project" value="InterPro"/>
</dbReference>
<feature type="domain" description="ATP-grasp" evidence="5">
    <location>
        <begin position="24"/>
        <end position="60"/>
    </location>
</feature>
<dbReference type="PROSITE" id="PS50975">
    <property type="entry name" value="ATP_GRASP"/>
    <property type="match status" value="1"/>
</dbReference>
<dbReference type="EMBL" id="CP012404">
    <property type="protein sequence ID" value="ALG74360.1"/>
    <property type="molecule type" value="Genomic_DNA"/>
</dbReference>
<accession>A0AAC8W3P1</accession>
<organism evidence="6 7">
    <name type="scientific">Azospirillum thiophilum</name>
    <dbReference type="NCBI Taxonomy" id="528244"/>
    <lineage>
        <taxon>Bacteria</taxon>
        <taxon>Pseudomonadati</taxon>
        <taxon>Pseudomonadota</taxon>
        <taxon>Alphaproteobacteria</taxon>
        <taxon>Rhodospirillales</taxon>
        <taxon>Azospirillaceae</taxon>
        <taxon>Azospirillum</taxon>
    </lineage>
</organism>
<dbReference type="RefSeq" id="WP_045583801.1">
    <property type="nucleotide sequence ID" value="NZ_CP012404.1"/>
</dbReference>
<dbReference type="GO" id="GO:0016874">
    <property type="term" value="F:ligase activity"/>
    <property type="evidence" value="ECO:0007669"/>
    <property type="project" value="UniProtKB-KW"/>
</dbReference>
<dbReference type="GO" id="GO:0005524">
    <property type="term" value="F:ATP binding"/>
    <property type="evidence" value="ECO:0007669"/>
    <property type="project" value="UniProtKB-UniRule"/>
</dbReference>
<protein>
    <submittedName>
        <fullName evidence="6">Acetyl-CoA synthetase</fullName>
    </submittedName>
</protein>
<keyword evidence="7" id="KW-1185">Reference proteome</keyword>
<dbReference type="PANTHER" id="PTHR43334">
    <property type="entry name" value="ACETATE--COA LIGASE [ADP-FORMING]"/>
    <property type="match status" value="1"/>
</dbReference>
<evidence type="ECO:0000256" key="4">
    <source>
        <dbReference type="PROSITE-ProRule" id="PRU00409"/>
    </source>
</evidence>
<proteinExistence type="predicted"/>
<evidence type="ECO:0000259" key="5">
    <source>
        <dbReference type="PROSITE" id="PS50975"/>
    </source>
</evidence>
<evidence type="ECO:0000256" key="2">
    <source>
        <dbReference type="ARBA" id="ARBA00022741"/>
    </source>
</evidence>
<dbReference type="AlphaFoldDB" id="A0AAC8W3P1"/>
<keyword evidence="2 4" id="KW-0547">Nucleotide-binding</keyword>
<dbReference type="KEGG" id="ati:AL072_25840"/>
<keyword evidence="3 4" id="KW-0067">ATP-binding</keyword>
<evidence type="ECO:0000256" key="3">
    <source>
        <dbReference type="ARBA" id="ARBA00022840"/>
    </source>
</evidence>
<reference evidence="6 7" key="2">
    <citation type="journal article" date="2016" name="Genome Announc.">
        <title>Complete Genome Sequence of a Strain of Azospirillum thiophilum Isolated from a Sulfide Spring.</title>
        <authorList>
            <person name="Fomenkov A."/>
            <person name="Vincze T."/>
            <person name="Grabovich M."/>
            <person name="Anton B.P."/>
            <person name="Dubinina G."/>
            <person name="Orlova M."/>
            <person name="Belousova E."/>
            <person name="Roberts R.J."/>
        </authorList>
    </citation>
    <scope>NUCLEOTIDE SEQUENCE [LARGE SCALE GENOMIC DNA]</scope>
    <source>
        <strain evidence="6 7">BV-S</strain>
    </source>
</reference>
<dbReference type="Pfam" id="PF13549">
    <property type="entry name" value="ATP-grasp_5"/>
    <property type="match status" value="1"/>
</dbReference>
<evidence type="ECO:0000313" key="7">
    <source>
        <dbReference type="Proteomes" id="UP000069935"/>
    </source>
</evidence>
<dbReference type="InterPro" id="IPR011761">
    <property type="entry name" value="ATP-grasp"/>
</dbReference>
<dbReference type="Proteomes" id="UP000069935">
    <property type="component" value="Chromosome 4"/>
</dbReference>